<feature type="domain" description="RING-type" evidence="7">
    <location>
        <begin position="19"/>
        <end position="57"/>
    </location>
</feature>
<keyword evidence="6" id="KW-0812">Transmembrane</keyword>
<dbReference type="SMART" id="SM00184">
    <property type="entry name" value="RING"/>
    <property type="match status" value="1"/>
</dbReference>
<evidence type="ECO:0000256" key="5">
    <source>
        <dbReference type="SAM" id="MobiDB-lite"/>
    </source>
</evidence>
<keyword evidence="6" id="KW-0472">Membrane</keyword>
<gene>
    <name evidence="8" type="primary">rnf41_2</name>
    <name evidence="8" type="ORF">FJT64_024434</name>
</gene>
<dbReference type="GO" id="GO:0000209">
    <property type="term" value="P:protein polyubiquitination"/>
    <property type="evidence" value="ECO:0007669"/>
    <property type="project" value="TreeGrafter"/>
</dbReference>
<feature type="transmembrane region" description="Helical" evidence="6">
    <location>
        <begin position="149"/>
        <end position="171"/>
    </location>
</feature>
<dbReference type="Gene3D" id="3.30.40.10">
    <property type="entry name" value="Zinc/RING finger domain, C3HC4 (zinc finger)"/>
    <property type="match status" value="2"/>
</dbReference>
<feature type="region of interest" description="Disordered" evidence="5">
    <location>
        <begin position="107"/>
        <end position="139"/>
    </location>
</feature>
<dbReference type="OrthoDB" id="6477712at2759"/>
<evidence type="ECO:0000313" key="8">
    <source>
        <dbReference type="EMBL" id="KAF0303605.1"/>
    </source>
</evidence>
<protein>
    <submittedName>
        <fullName evidence="8">E3 ubiquitin-protein ligase NRDP1</fullName>
    </submittedName>
</protein>
<evidence type="ECO:0000256" key="4">
    <source>
        <dbReference type="PROSITE-ProRule" id="PRU00175"/>
    </source>
</evidence>
<reference evidence="8 9" key="1">
    <citation type="submission" date="2019-07" db="EMBL/GenBank/DDBJ databases">
        <title>Draft genome assembly of a fouling barnacle, Amphibalanus amphitrite (Darwin, 1854): The first reference genome for Thecostraca.</title>
        <authorList>
            <person name="Kim W."/>
        </authorList>
    </citation>
    <scope>NUCLEOTIDE SEQUENCE [LARGE SCALE GENOMIC DNA]</scope>
    <source>
        <strain evidence="8">SNU_AA5</strain>
        <tissue evidence="8">Soma without cirri and trophi</tissue>
    </source>
</reference>
<accession>A0A6A4WAL1</accession>
<evidence type="ECO:0000256" key="3">
    <source>
        <dbReference type="ARBA" id="ARBA00022833"/>
    </source>
</evidence>
<sequence>MGYETARFTSANIDKDLMCPICMCVLEKPVETPCEHSFCEACILQWLQTRRRCPLDNTVVGTNQLCEPSRLLTNQLGRLEIACDFRAEGCTERVPLEYLAAHRLKCPHNPRPGQQPRTADARAAVQPRQGRPAYHDQYEDDDIPSGLEAGLAVGAVAMVGAAIGAVVGGIIDYKRGRNRTHD</sequence>
<evidence type="ECO:0000256" key="6">
    <source>
        <dbReference type="SAM" id="Phobius"/>
    </source>
</evidence>
<keyword evidence="9" id="KW-1185">Reference proteome</keyword>
<dbReference type="InterPro" id="IPR017907">
    <property type="entry name" value="Znf_RING_CS"/>
</dbReference>
<keyword evidence="6" id="KW-1133">Transmembrane helix</keyword>
<dbReference type="SUPFAM" id="SSF57850">
    <property type="entry name" value="RING/U-box"/>
    <property type="match status" value="1"/>
</dbReference>
<proteinExistence type="predicted"/>
<evidence type="ECO:0000256" key="1">
    <source>
        <dbReference type="ARBA" id="ARBA00022723"/>
    </source>
</evidence>
<keyword evidence="3" id="KW-0862">Zinc</keyword>
<dbReference type="InterPro" id="IPR051438">
    <property type="entry name" value="RNF_E3_ubiq-protein_ligase"/>
</dbReference>
<comment type="caution">
    <text evidence="8">The sequence shown here is derived from an EMBL/GenBank/DDBJ whole genome shotgun (WGS) entry which is preliminary data.</text>
</comment>
<organism evidence="8 9">
    <name type="scientific">Amphibalanus amphitrite</name>
    <name type="common">Striped barnacle</name>
    <name type="synonym">Balanus amphitrite</name>
    <dbReference type="NCBI Taxonomy" id="1232801"/>
    <lineage>
        <taxon>Eukaryota</taxon>
        <taxon>Metazoa</taxon>
        <taxon>Ecdysozoa</taxon>
        <taxon>Arthropoda</taxon>
        <taxon>Crustacea</taxon>
        <taxon>Multicrustacea</taxon>
        <taxon>Cirripedia</taxon>
        <taxon>Thoracica</taxon>
        <taxon>Thoracicalcarea</taxon>
        <taxon>Balanomorpha</taxon>
        <taxon>Balanoidea</taxon>
        <taxon>Balanidae</taxon>
        <taxon>Amphibalaninae</taxon>
        <taxon>Amphibalanus</taxon>
    </lineage>
</organism>
<dbReference type="Proteomes" id="UP000440578">
    <property type="component" value="Unassembled WGS sequence"/>
</dbReference>
<dbReference type="PANTHER" id="PTHR46016">
    <property type="entry name" value="ZINC FINGER, RING/FYVE/PHD-TYPE"/>
    <property type="match status" value="1"/>
</dbReference>
<keyword evidence="2 4" id="KW-0863">Zinc-finger</keyword>
<dbReference type="GO" id="GO:0061630">
    <property type="term" value="F:ubiquitin protein ligase activity"/>
    <property type="evidence" value="ECO:0007669"/>
    <property type="project" value="TreeGrafter"/>
</dbReference>
<dbReference type="PANTHER" id="PTHR46016:SF1">
    <property type="entry name" value="RING-TYPE DOMAIN-CONTAINING PROTEIN"/>
    <property type="match status" value="1"/>
</dbReference>
<dbReference type="InterPro" id="IPR013083">
    <property type="entry name" value="Znf_RING/FYVE/PHD"/>
</dbReference>
<dbReference type="PROSITE" id="PS50089">
    <property type="entry name" value="ZF_RING_2"/>
    <property type="match status" value="1"/>
</dbReference>
<dbReference type="EMBL" id="VIIS01000927">
    <property type="protein sequence ID" value="KAF0303605.1"/>
    <property type="molecule type" value="Genomic_DNA"/>
</dbReference>
<dbReference type="InterPro" id="IPR001841">
    <property type="entry name" value="Znf_RING"/>
</dbReference>
<dbReference type="AlphaFoldDB" id="A0A6A4WAL1"/>
<dbReference type="SUPFAM" id="SSF49599">
    <property type="entry name" value="TRAF domain-like"/>
    <property type="match status" value="1"/>
</dbReference>
<keyword evidence="1" id="KW-0479">Metal-binding</keyword>
<evidence type="ECO:0000256" key="2">
    <source>
        <dbReference type="ARBA" id="ARBA00022771"/>
    </source>
</evidence>
<evidence type="ECO:0000259" key="7">
    <source>
        <dbReference type="PROSITE" id="PS50089"/>
    </source>
</evidence>
<dbReference type="GO" id="GO:0008270">
    <property type="term" value="F:zinc ion binding"/>
    <property type="evidence" value="ECO:0007669"/>
    <property type="project" value="UniProtKB-KW"/>
</dbReference>
<dbReference type="Pfam" id="PF13923">
    <property type="entry name" value="zf-C3HC4_2"/>
    <property type="match status" value="1"/>
</dbReference>
<name>A0A6A4WAL1_AMPAM</name>
<evidence type="ECO:0000313" key="9">
    <source>
        <dbReference type="Proteomes" id="UP000440578"/>
    </source>
</evidence>
<dbReference type="GO" id="GO:0006511">
    <property type="term" value="P:ubiquitin-dependent protein catabolic process"/>
    <property type="evidence" value="ECO:0007669"/>
    <property type="project" value="TreeGrafter"/>
</dbReference>
<dbReference type="PROSITE" id="PS00518">
    <property type="entry name" value="ZF_RING_1"/>
    <property type="match status" value="1"/>
</dbReference>